<dbReference type="Proteomes" id="UP001148838">
    <property type="component" value="Unassembled WGS sequence"/>
</dbReference>
<keyword evidence="2" id="KW-1185">Reference proteome</keyword>
<reference evidence="1 2" key="1">
    <citation type="journal article" date="2022" name="Allergy">
        <title>Genome assembly and annotation of Periplaneta americana reveal a comprehensive cockroach allergen profile.</title>
        <authorList>
            <person name="Wang L."/>
            <person name="Xiong Q."/>
            <person name="Saelim N."/>
            <person name="Wang L."/>
            <person name="Nong W."/>
            <person name="Wan A.T."/>
            <person name="Shi M."/>
            <person name="Liu X."/>
            <person name="Cao Q."/>
            <person name="Hui J.H.L."/>
            <person name="Sookrung N."/>
            <person name="Leung T.F."/>
            <person name="Tungtrongchitr A."/>
            <person name="Tsui S.K.W."/>
        </authorList>
    </citation>
    <scope>NUCLEOTIDE SEQUENCE [LARGE SCALE GENOMIC DNA]</scope>
    <source>
        <strain evidence="1">PWHHKU_190912</strain>
    </source>
</reference>
<dbReference type="EMBL" id="JAJSOF020000023">
    <property type="protein sequence ID" value="KAJ4436027.1"/>
    <property type="molecule type" value="Genomic_DNA"/>
</dbReference>
<proteinExistence type="predicted"/>
<comment type="caution">
    <text evidence="1">The sequence shown here is derived from an EMBL/GenBank/DDBJ whole genome shotgun (WGS) entry which is preliminary data.</text>
</comment>
<organism evidence="1 2">
    <name type="scientific">Periplaneta americana</name>
    <name type="common">American cockroach</name>
    <name type="synonym">Blatta americana</name>
    <dbReference type="NCBI Taxonomy" id="6978"/>
    <lineage>
        <taxon>Eukaryota</taxon>
        <taxon>Metazoa</taxon>
        <taxon>Ecdysozoa</taxon>
        <taxon>Arthropoda</taxon>
        <taxon>Hexapoda</taxon>
        <taxon>Insecta</taxon>
        <taxon>Pterygota</taxon>
        <taxon>Neoptera</taxon>
        <taxon>Polyneoptera</taxon>
        <taxon>Dictyoptera</taxon>
        <taxon>Blattodea</taxon>
        <taxon>Blattoidea</taxon>
        <taxon>Blattidae</taxon>
        <taxon>Blattinae</taxon>
        <taxon>Periplaneta</taxon>
    </lineage>
</organism>
<sequence>MAGLCEGSNEPLGSLKANFSLKFTVCRTQAFQKQFTALRTQAFQMRFPAIRTQAFQMQLPARRTQPSRCGSLHVEPSPPDAVTCASNPALQMRFLARRTQIHLACCCPRLDG</sequence>
<accession>A0ABQ8SQU3</accession>
<evidence type="ECO:0000313" key="1">
    <source>
        <dbReference type="EMBL" id="KAJ4436027.1"/>
    </source>
</evidence>
<evidence type="ECO:0000313" key="2">
    <source>
        <dbReference type="Proteomes" id="UP001148838"/>
    </source>
</evidence>
<gene>
    <name evidence="1" type="ORF">ANN_18653</name>
</gene>
<protein>
    <submittedName>
        <fullName evidence="1">Uncharacterized protein</fullName>
    </submittedName>
</protein>
<name>A0ABQ8SQU3_PERAM</name>